<name>A0ABQ9G9B6_9NEOP</name>
<evidence type="ECO:0000313" key="3">
    <source>
        <dbReference type="Proteomes" id="UP001159363"/>
    </source>
</evidence>
<protein>
    <submittedName>
        <fullName evidence="2">Uncharacterized protein</fullName>
    </submittedName>
</protein>
<sequence length="897" mass="99900">MYIIKKQQEDGNWTKGRIWKGLKKYSLYREQPITGVLRLQKCKYQKCKEWKNDNTLIVFATEFCSERCRTISAATGLWQRDIVRMASLDTECYELILGLNTPRRVSPLNAPKLSAAARLPHAEAPFVPCHREGSNPMQVRNIAGMKGRGETGDARENPADQRDRPALFPRAKIRDLSRQRLLNTRRNINANVVCGGRGHNVALTVWCYVEGRASDSCRFKLITSEKNSGTLRENRVSNSRTKSRATPNRKNTYPAGVKHSSLRMACRPAQRTLLTELRYQRCATKHCGNWRWVALDSELLFSGDQPETATAPSATERDNETTSVAFNNRIEKAYLFFLRARNNLNRSDASHTSLLYSRLFETRLTSERLDSFERPSTGRRGTCELALWNGLVRHVTSLLDGIWPSVSASLSFCARIHLTLTSRFRLFKKSSSRCGCTRKGCSRHMWQAPSKVGTDGEKVISYLNVELKVLVMTSPKRHKRRHFRLRKSDGFSFHQTFENWTGYKIDLMFDGLSQSESCTKKWTSRNLKQLTIAGNEAVHGKMSNSESPAYDLLVCEAASAHDDPIKASTNCIHLNLNLIESSALGAGRGVPRARRRFAEFPLTPCRLESCRTMPLTGGFSRGSPVALALAFRALLHSHIDSPSSALKTSLFSAPETFARNFFFLPQWVVTRGADITCAGHARPITTCDGALPPSPSKNFLLSHLTDNEGTCTEVGLHSSLITCERRNCRSPPPNPRVNCAGAAFSTMWAGCTRADNVRCGAAFSTMWAGCTRADNVRCGAAFSTMWAGCTRADNVRCGAAFSTMWAGCTRADNVRCGAAFSTMWAGCTRADNVRAGAAFSTMWAGCTRADNVRCGAANAFHEGLYYMYPAVYRRYVALAAIDDRYLPASGDTHRAAI</sequence>
<evidence type="ECO:0000313" key="2">
    <source>
        <dbReference type="EMBL" id="KAJ8869001.1"/>
    </source>
</evidence>
<proteinExistence type="predicted"/>
<accession>A0ABQ9G9B6</accession>
<comment type="caution">
    <text evidence="2">The sequence shown here is derived from an EMBL/GenBank/DDBJ whole genome shotgun (WGS) entry which is preliminary data.</text>
</comment>
<feature type="region of interest" description="Disordered" evidence="1">
    <location>
        <begin position="228"/>
        <end position="255"/>
    </location>
</feature>
<feature type="compositionally biased region" description="Polar residues" evidence="1">
    <location>
        <begin position="228"/>
        <end position="251"/>
    </location>
</feature>
<keyword evidence="3" id="KW-1185">Reference proteome</keyword>
<dbReference type="Proteomes" id="UP001159363">
    <property type="component" value="Chromosome 13"/>
</dbReference>
<organism evidence="2 3">
    <name type="scientific">Dryococelus australis</name>
    <dbReference type="NCBI Taxonomy" id="614101"/>
    <lineage>
        <taxon>Eukaryota</taxon>
        <taxon>Metazoa</taxon>
        <taxon>Ecdysozoa</taxon>
        <taxon>Arthropoda</taxon>
        <taxon>Hexapoda</taxon>
        <taxon>Insecta</taxon>
        <taxon>Pterygota</taxon>
        <taxon>Neoptera</taxon>
        <taxon>Polyneoptera</taxon>
        <taxon>Phasmatodea</taxon>
        <taxon>Verophasmatodea</taxon>
        <taxon>Anareolatae</taxon>
        <taxon>Phasmatidae</taxon>
        <taxon>Eurycanthinae</taxon>
        <taxon>Dryococelus</taxon>
    </lineage>
</organism>
<dbReference type="EMBL" id="JARBHB010000014">
    <property type="protein sequence ID" value="KAJ8869001.1"/>
    <property type="molecule type" value="Genomic_DNA"/>
</dbReference>
<evidence type="ECO:0000256" key="1">
    <source>
        <dbReference type="SAM" id="MobiDB-lite"/>
    </source>
</evidence>
<gene>
    <name evidence="2" type="ORF">PR048_030547</name>
</gene>
<reference evidence="2 3" key="1">
    <citation type="submission" date="2023-02" db="EMBL/GenBank/DDBJ databases">
        <title>LHISI_Scaffold_Assembly.</title>
        <authorList>
            <person name="Stuart O.P."/>
            <person name="Cleave R."/>
            <person name="Magrath M.J.L."/>
            <person name="Mikheyev A.S."/>
        </authorList>
    </citation>
    <scope>NUCLEOTIDE SEQUENCE [LARGE SCALE GENOMIC DNA]</scope>
    <source>
        <strain evidence="2">Daus_M_001</strain>
        <tissue evidence="2">Leg muscle</tissue>
    </source>
</reference>